<dbReference type="PANTHER" id="PTHR31465">
    <property type="entry name" value="PROTEIN RTA1-RELATED"/>
    <property type="match status" value="1"/>
</dbReference>
<comment type="caution">
    <text evidence="6">The sequence shown here is derived from an EMBL/GenBank/DDBJ whole genome shotgun (WGS) entry which is preliminary data.</text>
</comment>
<dbReference type="AlphaFoldDB" id="A0A9P4WQZ1"/>
<feature type="transmembrane region" description="Helical" evidence="5">
    <location>
        <begin position="220"/>
        <end position="239"/>
    </location>
</feature>
<feature type="transmembrane region" description="Helical" evidence="5">
    <location>
        <begin position="94"/>
        <end position="117"/>
    </location>
</feature>
<reference evidence="6" key="1">
    <citation type="submission" date="2019-04" db="EMBL/GenBank/DDBJ databases">
        <title>Sequencing of skin fungus with MAO and IRED activity.</title>
        <authorList>
            <person name="Marsaioli A.J."/>
            <person name="Bonatto J.M.C."/>
            <person name="Reis Junior O."/>
        </authorList>
    </citation>
    <scope>NUCLEOTIDE SEQUENCE</scope>
    <source>
        <strain evidence="6">28M1</strain>
    </source>
</reference>
<gene>
    <name evidence="6" type="ORF">E8E12_001144</name>
</gene>
<feature type="transmembrane region" description="Helical" evidence="5">
    <location>
        <begin position="63"/>
        <end position="82"/>
    </location>
</feature>
<dbReference type="Proteomes" id="UP000758155">
    <property type="component" value="Unassembled WGS sequence"/>
</dbReference>
<keyword evidence="3 5" id="KW-1133">Transmembrane helix</keyword>
<evidence type="ECO:0000256" key="5">
    <source>
        <dbReference type="SAM" id="Phobius"/>
    </source>
</evidence>
<feature type="transmembrane region" description="Helical" evidence="5">
    <location>
        <begin position="37"/>
        <end position="56"/>
    </location>
</feature>
<protein>
    <submittedName>
        <fullName evidence="6">Uncharacterized protein</fullName>
    </submittedName>
</protein>
<keyword evidence="2 5" id="KW-0812">Transmembrane</keyword>
<evidence type="ECO:0000313" key="6">
    <source>
        <dbReference type="EMBL" id="KAF3040045.1"/>
    </source>
</evidence>
<evidence type="ECO:0000256" key="1">
    <source>
        <dbReference type="ARBA" id="ARBA00004141"/>
    </source>
</evidence>
<proteinExistence type="predicted"/>
<comment type="subcellular location">
    <subcellularLocation>
        <location evidence="1">Membrane</location>
        <topology evidence="1">Multi-pass membrane protein</topology>
    </subcellularLocation>
</comment>
<keyword evidence="7" id="KW-1185">Reference proteome</keyword>
<accession>A0A9P4WQZ1</accession>
<evidence type="ECO:0000256" key="2">
    <source>
        <dbReference type="ARBA" id="ARBA00022692"/>
    </source>
</evidence>
<dbReference type="InterPro" id="IPR007568">
    <property type="entry name" value="RTA1"/>
</dbReference>
<sequence length="299" mass="32566">MATDYFYPIGFGPMANCRLDIPGCTLDISVFQYLPSIPANATFFAIFALLTAAHIAQGIRYKAWVYLGCMVAGCCLELVGYVGRILLHDNPFDFNAFLINLVPITVAPVFFCAAIYVQLAKVITHTDRTVSRFNPRIIAFTFIPCDIISLVLQGTGGALSAGAETADGTKVGVDVSKAGLIFQVVTLVLFISLSSDYLWVVRKAHRKNGGRMEKALQMMVVWLAAATALILVRCIFRIYELKDGYFAPAFRDEGTFIAFESAFMIIAVACLNVGHPGRAFQNGSTSNEAESPSEALSQK</sequence>
<dbReference type="Pfam" id="PF04479">
    <property type="entry name" value="RTA1"/>
    <property type="match status" value="1"/>
</dbReference>
<dbReference type="OrthoDB" id="4521223at2759"/>
<evidence type="ECO:0000313" key="7">
    <source>
        <dbReference type="Proteomes" id="UP000758155"/>
    </source>
</evidence>
<keyword evidence="4 5" id="KW-0472">Membrane</keyword>
<feature type="transmembrane region" description="Helical" evidence="5">
    <location>
        <begin position="180"/>
        <end position="199"/>
    </location>
</feature>
<feature type="transmembrane region" description="Helical" evidence="5">
    <location>
        <begin position="254"/>
        <end position="274"/>
    </location>
</feature>
<dbReference type="GO" id="GO:0000324">
    <property type="term" value="C:fungal-type vacuole"/>
    <property type="evidence" value="ECO:0007669"/>
    <property type="project" value="TreeGrafter"/>
</dbReference>
<dbReference type="PANTHER" id="PTHR31465:SF9">
    <property type="entry name" value="SPHINGOID LONG-CHAIN BASE TRANSPORTER RSB1"/>
    <property type="match status" value="1"/>
</dbReference>
<evidence type="ECO:0000256" key="3">
    <source>
        <dbReference type="ARBA" id="ARBA00022989"/>
    </source>
</evidence>
<organism evidence="6 7">
    <name type="scientific">Didymella heteroderae</name>
    <dbReference type="NCBI Taxonomy" id="1769908"/>
    <lineage>
        <taxon>Eukaryota</taxon>
        <taxon>Fungi</taxon>
        <taxon>Dikarya</taxon>
        <taxon>Ascomycota</taxon>
        <taxon>Pezizomycotina</taxon>
        <taxon>Dothideomycetes</taxon>
        <taxon>Pleosporomycetidae</taxon>
        <taxon>Pleosporales</taxon>
        <taxon>Pleosporineae</taxon>
        <taxon>Didymellaceae</taxon>
        <taxon>Didymella</taxon>
    </lineage>
</organism>
<name>A0A9P4WQZ1_9PLEO</name>
<feature type="transmembrane region" description="Helical" evidence="5">
    <location>
        <begin position="137"/>
        <end position="160"/>
    </location>
</feature>
<dbReference type="GO" id="GO:0005886">
    <property type="term" value="C:plasma membrane"/>
    <property type="evidence" value="ECO:0007669"/>
    <property type="project" value="TreeGrafter"/>
</dbReference>
<evidence type="ECO:0000256" key="4">
    <source>
        <dbReference type="ARBA" id="ARBA00023136"/>
    </source>
</evidence>
<dbReference type="EMBL" id="SWKV01000027">
    <property type="protein sequence ID" value="KAF3040045.1"/>
    <property type="molecule type" value="Genomic_DNA"/>
</dbReference>